<evidence type="ECO:0000256" key="2">
    <source>
        <dbReference type="SAM" id="Phobius"/>
    </source>
</evidence>
<evidence type="ECO:0000256" key="1">
    <source>
        <dbReference type="SAM" id="MobiDB-lite"/>
    </source>
</evidence>
<protein>
    <submittedName>
        <fullName evidence="4">Translation initiation factor IF-2</fullName>
    </submittedName>
</protein>
<feature type="region of interest" description="Disordered" evidence="1">
    <location>
        <begin position="34"/>
        <end position="63"/>
    </location>
</feature>
<evidence type="ECO:0000313" key="5">
    <source>
        <dbReference type="Proteomes" id="UP000249419"/>
    </source>
</evidence>
<dbReference type="AlphaFoldDB" id="A0A328NC52"/>
<sequence length="472" mass="48473">MPASTRHHRALAVFVHCLGILAAVPALPSAAPEAAAAPRPPAATPQPTAAAPPPAATPAPAGTRAPVAMVARVAEPTPPSAPPAMAPPTRAPASAPPQQVTVAVATESSPAPRYRIQVRNVSNSPLETTVRQELPPGASTTAISGGGRSTPAGGSATEVTWRLRLPAHSTTTLGTALAATAPGRPLTAPTCAFTSDGSRPYDCATATWQAAAAPAAEVTEAPPWRRYPVLLGGLAVLLLISAALVWVWRRRRGRRVTAAALSTGGGAEGGRGTVYPRPAAPSPMRRRRTPPVWILVGAAVVVLAGVVGTAGWTATRQVAEIDTQKQPTSGAWVGTGVTGSLGVPLRESAFEFTVYRMTCGAPGTAGKTDSGGAAPANGRRCEATVGVRNVTGDHQPWHSELQRAYLPGGRWVSADESATRTANLGRDVFADPMAAGTRMVLPLVFTVDGREPPQQLELRSGVFSAGVRVQMP</sequence>
<dbReference type="RefSeq" id="WP_112678710.1">
    <property type="nucleotide sequence ID" value="NZ_PYAG01000041.1"/>
</dbReference>
<reference evidence="4 5" key="1">
    <citation type="submission" date="2018-03" db="EMBL/GenBank/DDBJ databases">
        <title>Defining the species Micromonospora saelicesensis and Micromonospora noduli under the framework of genomics.</title>
        <authorList>
            <person name="Riesco R."/>
            <person name="Trujillo M.E."/>
        </authorList>
    </citation>
    <scope>NUCLEOTIDE SEQUENCE [LARGE SCALE GENOMIC DNA]</scope>
    <source>
        <strain evidence="4 5">PSN13</strain>
    </source>
</reference>
<feature type="compositionally biased region" description="Pro residues" evidence="1">
    <location>
        <begin position="38"/>
        <end position="57"/>
    </location>
</feature>
<feature type="region of interest" description="Disordered" evidence="1">
    <location>
        <begin position="134"/>
        <end position="155"/>
    </location>
</feature>
<organism evidence="4 5">
    <name type="scientific">Micromonospora saelicesensis</name>
    <dbReference type="NCBI Taxonomy" id="285676"/>
    <lineage>
        <taxon>Bacteria</taxon>
        <taxon>Bacillati</taxon>
        <taxon>Actinomycetota</taxon>
        <taxon>Actinomycetes</taxon>
        <taxon>Micromonosporales</taxon>
        <taxon>Micromonosporaceae</taxon>
        <taxon>Micromonospora</taxon>
    </lineage>
</organism>
<feature type="region of interest" description="Disordered" evidence="1">
    <location>
        <begin position="75"/>
        <end position="95"/>
    </location>
</feature>
<feature type="region of interest" description="Disordered" evidence="1">
    <location>
        <begin position="262"/>
        <end position="283"/>
    </location>
</feature>
<name>A0A328NC52_9ACTN</name>
<evidence type="ECO:0000313" key="4">
    <source>
        <dbReference type="EMBL" id="RAO26268.1"/>
    </source>
</evidence>
<keyword evidence="2" id="KW-0472">Membrane</keyword>
<dbReference type="Proteomes" id="UP000249419">
    <property type="component" value="Unassembled WGS sequence"/>
</dbReference>
<keyword evidence="2" id="KW-0812">Transmembrane</keyword>
<dbReference type="GO" id="GO:0003743">
    <property type="term" value="F:translation initiation factor activity"/>
    <property type="evidence" value="ECO:0007669"/>
    <property type="project" value="UniProtKB-KW"/>
</dbReference>
<keyword evidence="2" id="KW-1133">Transmembrane helix</keyword>
<evidence type="ECO:0000256" key="3">
    <source>
        <dbReference type="SAM" id="SignalP"/>
    </source>
</evidence>
<feature type="compositionally biased region" description="Pro residues" evidence="1">
    <location>
        <begin position="76"/>
        <end position="90"/>
    </location>
</feature>
<gene>
    <name evidence="4" type="ORF">PSN13_06292</name>
</gene>
<feature type="transmembrane region" description="Helical" evidence="2">
    <location>
        <begin position="292"/>
        <end position="314"/>
    </location>
</feature>
<keyword evidence="4" id="KW-0648">Protein biosynthesis</keyword>
<proteinExistence type="predicted"/>
<feature type="compositionally biased region" description="Gly residues" evidence="1">
    <location>
        <begin position="263"/>
        <end position="272"/>
    </location>
</feature>
<feature type="chain" id="PRO_5039355276" evidence="3">
    <location>
        <begin position="23"/>
        <end position="472"/>
    </location>
</feature>
<feature type="transmembrane region" description="Helical" evidence="2">
    <location>
        <begin position="227"/>
        <end position="248"/>
    </location>
</feature>
<comment type="caution">
    <text evidence="4">The sequence shown here is derived from an EMBL/GenBank/DDBJ whole genome shotgun (WGS) entry which is preliminary data.</text>
</comment>
<keyword evidence="3" id="KW-0732">Signal</keyword>
<accession>A0A328NC52</accession>
<dbReference type="EMBL" id="PYAG01000041">
    <property type="protein sequence ID" value="RAO26268.1"/>
    <property type="molecule type" value="Genomic_DNA"/>
</dbReference>
<keyword evidence="4" id="KW-0396">Initiation factor</keyword>
<feature type="signal peptide" evidence="3">
    <location>
        <begin position="1"/>
        <end position="22"/>
    </location>
</feature>